<name>A0ABR4H9D3_9EURO</name>
<feature type="region of interest" description="Disordered" evidence="1">
    <location>
        <begin position="1"/>
        <end position="43"/>
    </location>
</feature>
<protein>
    <submittedName>
        <fullName evidence="2">Uncharacterized protein</fullName>
    </submittedName>
</protein>
<dbReference type="Proteomes" id="UP001610334">
    <property type="component" value="Unassembled WGS sequence"/>
</dbReference>
<feature type="compositionally biased region" description="Basic residues" evidence="1">
    <location>
        <begin position="19"/>
        <end position="28"/>
    </location>
</feature>
<gene>
    <name evidence="2" type="ORF">BJX63DRAFT_261827</name>
</gene>
<sequence>MRMERQNNKKAIHKETKSTRGRKKKRKATTTTKSATRRARAVARFSTVSRTNWRNYNRNPYPSIGTLNEEHREKATGCSDRFFPTRMAMTYASVFNRGAAPAEFFFPSSTCASPMTLIRPPPLYPAHTYKCIAAVDLQKSQVSASAHSSRPVVEAEARGGHPLMVMLMDLVEVLCTSVMMTGKKKAQTHLHSSGCCSPRLRVRLG</sequence>
<reference evidence="2 3" key="1">
    <citation type="submission" date="2024-07" db="EMBL/GenBank/DDBJ databases">
        <title>Section-level genome sequencing and comparative genomics of Aspergillus sections Usti and Cavernicolus.</title>
        <authorList>
            <consortium name="Lawrence Berkeley National Laboratory"/>
            <person name="Nybo J.L."/>
            <person name="Vesth T.C."/>
            <person name="Theobald S."/>
            <person name="Frisvad J.C."/>
            <person name="Larsen T.O."/>
            <person name="Kjaerboelling I."/>
            <person name="Rothschild-Mancinelli K."/>
            <person name="Lyhne E.K."/>
            <person name="Kogle M.E."/>
            <person name="Barry K."/>
            <person name="Clum A."/>
            <person name="Na H."/>
            <person name="Ledsgaard L."/>
            <person name="Lin J."/>
            <person name="Lipzen A."/>
            <person name="Kuo A."/>
            <person name="Riley R."/>
            <person name="Mondo S."/>
            <person name="Labutti K."/>
            <person name="Haridas S."/>
            <person name="Pangalinan J."/>
            <person name="Salamov A.A."/>
            <person name="Simmons B.A."/>
            <person name="Magnuson J.K."/>
            <person name="Chen J."/>
            <person name="Drula E."/>
            <person name="Henrissat B."/>
            <person name="Wiebenga A."/>
            <person name="Lubbers R.J."/>
            <person name="Gomes A.C."/>
            <person name="Makela M.R."/>
            <person name="Stajich J."/>
            <person name="Grigoriev I.V."/>
            <person name="Mortensen U.H."/>
            <person name="De Vries R.P."/>
            <person name="Baker S.E."/>
            <person name="Andersen M.R."/>
        </authorList>
    </citation>
    <scope>NUCLEOTIDE SEQUENCE [LARGE SCALE GENOMIC DNA]</scope>
    <source>
        <strain evidence="2 3">CBS 588.65</strain>
    </source>
</reference>
<feature type="compositionally biased region" description="Basic and acidic residues" evidence="1">
    <location>
        <begin position="1"/>
        <end position="18"/>
    </location>
</feature>
<accession>A0ABR4H9D3</accession>
<evidence type="ECO:0000313" key="2">
    <source>
        <dbReference type="EMBL" id="KAL2812063.1"/>
    </source>
</evidence>
<evidence type="ECO:0000256" key="1">
    <source>
        <dbReference type="SAM" id="MobiDB-lite"/>
    </source>
</evidence>
<comment type="caution">
    <text evidence="2">The sequence shown here is derived from an EMBL/GenBank/DDBJ whole genome shotgun (WGS) entry which is preliminary data.</text>
</comment>
<proteinExistence type="predicted"/>
<dbReference type="EMBL" id="JBFXLT010000051">
    <property type="protein sequence ID" value="KAL2812063.1"/>
    <property type="molecule type" value="Genomic_DNA"/>
</dbReference>
<organism evidence="2 3">
    <name type="scientific">Aspergillus granulosus</name>
    <dbReference type="NCBI Taxonomy" id="176169"/>
    <lineage>
        <taxon>Eukaryota</taxon>
        <taxon>Fungi</taxon>
        <taxon>Dikarya</taxon>
        <taxon>Ascomycota</taxon>
        <taxon>Pezizomycotina</taxon>
        <taxon>Eurotiomycetes</taxon>
        <taxon>Eurotiomycetidae</taxon>
        <taxon>Eurotiales</taxon>
        <taxon>Aspergillaceae</taxon>
        <taxon>Aspergillus</taxon>
        <taxon>Aspergillus subgen. Nidulantes</taxon>
    </lineage>
</organism>
<keyword evidence="3" id="KW-1185">Reference proteome</keyword>
<evidence type="ECO:0000313" key="3">
    <source>
        <dbReference type="Proteomes" id="UP001610334"/>
    </source>
</evidence>